<evidence type="ECO:0000256" key="2">
    <source>
        <dbReference type="ARBA" id="ARBA00022448"/>
    </source>
</evidence>
<evidence type="ECO:0000256" key="6">
    <source>
        <dbReference type="ARBA" id="ARBA00023065"/>
    </source>
</evidence>
<dbReference type="InterPro" id="IPR014743">
    <property type="entry name" value="Cl-channel_core"/>
</dbReference>
<dbReference type="SUPFAM" id="SSF54631">
    <property type="entry name" value="CBS-domain pair"/>
    <property type="match status" value="1"/>
</dbReference>
<keyword evidence="5 12" id="KW-1133">Transmembrane helix</keyword>
<dbReference type="InterPro" id="IPR050970">
    <property type="entry name" value="Cl_channel_volt-gated"/>
</dbReference>
<keyword evidence="4" id="KW-0677">Repeat</keyword>
<dbReference type="GO" id="GO:0005886">
    <property type="term" value="C:plasma membrane"/>
    <property type="evidence" value="ECO:0007669"/>
    <property type="project" value="TreeGrafter"/>
</dbReference>
<feature type="transmembrane region" description="Helical" evidence="12">
    <location>
        <begin position="215"/>
        <end position="238"/>
    </location>
</feature>
<feature type="transmembrane region" description="Helical" evidence="12">
    <location>
        <begin position="107"/>
        <end position="127"/>
    </location>
</feature>
<dbReference type="InterPro" id="IPR046342">
    <property type="entry name" value="CBS_dom_sf"/>
</dbReference>
<keyword evidence="14" id="KW-1185">Reference proteome</keyword>
<organism evidence="13 14">
    <name type="scientific">Pangasianodon hypophthalmus</name>
    <name type="common">Striped catfish</name>
    <name type="synonym">Helicophagus hypophthalmus</name>
    <dbReference type="NCBI Taxonomy" id="310915"/>
    <lineage>
        <taxon>Eukaryota</taxon>
        <taxon>Metazoa</taxon>
        <taxon>Chordata</taxon>
        <taxon>Craniata</taxon>
        <taxon>Vertebrata</taxon>
        <taxon>Euteleostomi</taxon>
        <taxon>Actinopterygii</taxon>
        <taxon>Neopterygii</taxon>
        <taxon>Teleostei</taxon>
        <taxon>Ostariophysi</taxon>
        <taxon>Siluriformes</taxon>
        <taxon>Pangasiidae</taxon>
        <taxon>Pangasianodon</taxon>
    </lineage>
</organism>
<dbReference type="AlphaFoldDB" id="A0A5N5M7F6"/>
<dbReference type="GO" id="GO:0034707">
    <property type="term" value="C:chloride channel complex"/>
    <property type="evidence" value="ECO:0007669"/>
    <property type="project" value="UniProtKB-KW"/>
</dbReference>
<dbReference type="GO" id="GO:0005247">
    <property type="term" value="F:voltage-gated chloride channel activity"/>
    <property type="evidence" value="ECO:0007669"/>
    <property type="project" value="TreeGrafter"/>
</dbReference>
<evidence type="ECO:0000256" key="3">
    <source>
        <dbReference type="ARBA" id="ARBA00022692"/>
    </source>
</evidence>
<keyword evidence="7" id="KW-0129">CBS domain</keyword>
<evidence type="ECO:0000256" key="4">
    <source>
        <dbReference type="ARBA" id="ARBA00022737"/>
    </source>
</evidence>
<evidence type="ECO:0000256" key="1">
    <source>
        <dbReference type="ARBA" id="ARBA00004141"/>
    </source>
</evidence>
<comment type="caution">
    <text evidence="13">The sequence shown here is derived from an EMBL/GenBank/DDBJ whole genome shotgun (WGS) entry which is preliminary data.</text>
</comment>
<evidence type="ECO:0000313" key="13">
    <source>
        <dbReference type="EMBL" id="KAB5550136.1"/>
    </source>
</evidence>
<reference evidence="13 14" key="1">
    <citation type="submission" date="2019-06" db="EMBL/GenBank/DDBJ databases">
        <title>A chromosome-scale genome assembly of the striped catfish, Pangasianodon hypophthalmus.</title>
        <authorList>
            <person name="Wen M."/>
            <person name="Zahm M."/>
            <person name="Roques C."/>
            <person name="Cabau C."/>
            <person name="Klopp C."/>
            <person name="Donnadieu C."/>
            <person name="Jouanno E."/>
            <person name="Avarre J.-C."/>
            <person name="Campet M."/>
            <person name="Ha T.T.T."/>
            <person name="Dugue R."/>
            <person name="Lampietro C."/>
            <person name="Louis A."/>
            <person name="Herpin A."/>
            <person name="Echchiki A."/>
            <person name="Berthelot C."/>
            <person name="Parey E."/>
            <person name="Roest-Crollius H."/>
            <person name="Braasch I."/>
            <person name="Postlethwait J."/>
            <person name="Bobe J."/>
            <person name="Montfort J."/>
            <person name="Bouchez O."/>
            <person name="Begum T."/>
            <person name="Schartl M."/>
            <person name="Guiguen Y."/>
        </authorList>
    </citation>
    <scope>NUCLEOTIDE SEQUENCE [LARGE SCALE GENOMIC DNA]</scope>
    <source>
        <strain evidence="13 14">Indonesia</strain>
        <tissue evidence="13">Blood</tissue>
    </source>
</reference>
<feature type="transmembrane region" description="Helical" evidence="12">
    <location>
        <begin position="340"/>
        <end position="359"/>
    </location>
</feature>
<sequence length="818" mass="91283">MACEEPGEKSTLQSEQQVKYGCTNEPADRSGFRQRLTEQRQTVESSKKITSISRWKTFLIWHIGEEWIILILLGIIPSFFSWAMDFGIDLGLHGTRKLYEMAHNNIFLQYLAWVSVPILLICFATLFTQLVGPQAAGSGIPEIKTIVKGVNVKDHLSLKTLVAKLVGLTCSLGSGMPLGKESPFVHIGSICAAQLSRFRAYIGGVKASESEHIELLIVGSAVGIACCFGSPIGGILYGIEVATSFIMVRCYWKSYVAATISAFIFRFLPMWSGYNETIIPLFNTDYRLEFPYELQEILAFTILGILSGLFGAFFVFMNGVMVRFIRSPRRVSRFLAKTRVLYPAIVTLVISTFTFPPGFGQFMAGELTQRETLLALFDNHTWSKHFEGDHFDHEDHSVAWKHPQVNVFGTLTISFIMKFFMSAVAISMPVPCGAFVPAFVIGAGLGRLVGEVAAVVLPEGVHSNGTVYSLIPGSYAVAGAAAMSGAATHTISTAMIVFELTGQINFLFPILFCVIVANIVAQSLQPSLYDSLIRIRKLPYPVELSWDHEEKSDIHVEDIMVNDVKYITLNSTYRDLQNLLLRKLRTIPLVKSEESKILLGSVERVQLQMLLSNQLSRMRRLKYLHQQVQNKDGGHEVRSEARETSVDGASQSFSSKPLIIERGYQDSEVTLKSLFCADSRVDIEEDPDVEDTMTMKEIIEWEEQQLDEKVNFNLCKIDPASVQIVERTSLQKIHNIFSMMGLDHAYVTSVGRLVGVVSRQELRKGFETSVKTAGAKTHPPMSSFRESNTRFRKTQTPEATELHKLLGSQNNLNQTSSL</sequence>
<feature type="transmembrane region" description="Helical" evidence="12">
    <location>
        <begin position="505"/>
        <end position="524"/>
    </location>
</feature>
<evidence type="ECO:0000256" key="9">
    <source>
        <dbReference type="ARBA" id="ARBA00023173"/>
    </source>
</evidence>
<accession>A0A5N5M7F6</accession>
<dbReference type="EMBL" id="VFJC01000015">
    <property type="protein sequence ID" value="KAB5550136.1"/>
    <property type="molecule type" value="Genomic_DNA"/>
</dbReference>
<name>A0A5N5M7F6_PANHP</name>
<evidence type="ECO:0000256" key="8">
    <source>
        <dbReference type="ARBA" id="ARBA00023136"/>
    </source>
</evidence>
<feature type="transmembrane region" description="Helical" evidence="12">
    <location>
        <begin position="477"/>
        <end position="498"/>
    </location>
</feature>
<dbReference type="OrthoDB" id="4564at2759"/>
<keyword evidence="2" id="KW-0813">Transport</keyword>
<dbReference type="Gene3D" id="1.10.3080.10">
    <property type="entry name" value="Clc chloride channel"/>
    <property type="match status" value="1"/>
</dbReference>
<feature type="region of interest" description="Disordered" evidence="11">
    <location>
        <begin position="630"/>
        <end position="649"/>
    </location>
</feature>
<feature type="transmembrane region" description="Helical" evidence="12">
    <location>
        <begin position="250"/>
        <end position="268"/>
    </location>
</feature>
<gene>
    <name evidence="13" type="ORF">PHYPO_G00050340</name>
</gene>
<evidence type="ECO:0000256" key="5">
    <source>
        <dbReference type="ARBA" id="ARBA00022989"/>
    </source>
</evidence>
<proteinExistence type="predicted"/>
<feature type="transmembrane region" description="Helical" evidence="12">
    <location>
        <begin position="297"/>
        <end position="320"/>
    </location>
</feature>
<keyword evidence="6" id="KW-0406">Ion transport</keyword>
<dbReference type="FunFam" id="1.10.3080.10:FF:000033">
    <property type="entry name" value="Chloride channel, voltage-sensitive 1"/>
    <property type="match status" value="1"/>
</dbReference>
<dbReference type="Pfam" id="PF00654">
    <property type="entry name" value="Voltage_CLC"/>
    <property type="match status" value="1"/>
</dbReference>
<dbReference type="PRINTS" id="PR00762">
    <property type="entry name" value="CLCHANNEL"/>
</dbReference>
<dbReference type="CDD" id="cd03683">
    <property type="entry name" value="ClC_1_like"/>
    <property type="match status" value="1"/>
</dbReference>
<evidence type="ECO:0000256" key="12">
    <source>
        <dbReference type="SAM" id="Phobius"/>
    </source>
</evidence>
<dbReference type="PANTHER" id="PTHR45720:SF10">
    <property type="entry name" value="CHLORIDE CHANNEL PROTEIN 2"/>
    <property type="match status" value="1"/>
</dbReference>
<protein>
    <recommendedName>
        <fullName evidence="15">Chloride channel protein</fullName>
    </recommendedName>
</protein>
<keyword evidence="10" id="KW-0868">Chloride</keyword>
<keyword evidence="9" id="KW-0407">Ion channel</keyword>
<dbReference type="CDD" id="cd04591">
    <property type="entry name" value="CBS_pair_voltage-gated_CLC_euk_bac"/>
    <property type="match status" value="1"/>
</dbReference>
<dbReference type="Proteomes" id="UP000327468">
    <property type="component" value="Chromosome 14"/>
</dbReference>
<dbReference type="PANTHER" id="PTHR45720">
    <property type="entry name" value="CHLORIDE CHANNEL PROTEIN 2"/>
    <property type="match status" value="1"/>
</dbReference>
<evidence type="ECO:0000256" key="11">
    <source>
        <dbReference type="SAM" id="MobiDB-lite"/>
    </source>
</evidence>
<dbReference type="SUPFAM" id="SSF81340">
    <property type="entry name" value="Clc chloride channel"/>
    <property type="match status" value="1"/>
</dbReference>
<keyword evidence="8 12" id="KW-0472">Membrane</keyword>
<dbReference type="InterPro" id="IPR001807">
    <property type="entry name" value="ClC"/>
</dbReference>
<feature type="region of interest" description="Disordered" evidence="11">
    <location>
        <begin position="770"/>
        <end position="796"/>
    </location>
</feature>
<keyword evidence="9" id="KW-0869">Chloride channel</keyword>
<feature type="transmembrane region" description="Helical" evidence="12">
    <location>
        <begin position="434"/>
        <end position="457"/>
    </location>
</feature>
<evidence type="ECO:0000256" key="10">
    <source>
        <dbReference type="ARBA" id="ARBA00023214"/>
    </source>
</evidence>
<feature type="compositionally biased region" description="Basic and acidic residues" evidence="11">
    <location>
        <begin position="632"/>
        <end position="645"/>
    </location>
</feature>
<evidence type="ECO:0000313" key="14">
    <source>
        <dbReference type="Proteomes" id="UP000327468"/>
    </source>
</evidence>
<evidence type="ECO:0008006" key="15">
    <source>
        <dbReference type="Google" id="ProtNLM"/>
    </source>
</evidence>
<feature type="transmembrane region" description="Helical" evidence="12">
    <location>
        <begin position="67"/>
        <end position="86"/>
    </location>
</feature>
<feature type="transmembrane region" description="Helical" evidence="12">
    <location>
        <begin position="407"/>
        <end position="427"/>
    </location>
</feature>
<evidence type="ECO:0000256" key="7">
    <source>
        <dbReference type="ARBA" id="ARBA00023122"/>
    </source>
</evidence>
<keyword evidence="3 12" id="KW-0812">Transmembrane</keyword>
<dbReference type="Gene3D" id="3.10.580.10">
    <property type="entry name" value="CBS-domain"/>
    <property type="match status" value="2"/>
</dbReference>
<comment type="subcellular location">
    <subcellularLocation>
        <location evidence="1">Membrane</location>
        <topology evidence="1">Multi-pass membrane protein</topology>
    </subcellularLocation>
</comment>